<dbReference type="EMBL" id="AALHBX010000005">
    <property type="protein sequence ID" value="ECZ5737926.1"/>
    <property type="molecule type" value="Genomic_DNA"/>
</dbReference>
<dbReference type="RefSeq" id="WP_070248392.1">
    <property type="nucleotide sequence ID" value="NZ_JBMJAU010000003.1"/>
</dbReference>
<protein>
    <submittedName>
        <fullName evidence="1">Uncharacterized protein</fullName>
    </submittedName>
</protein>
<name>A0A1E7NVX4_CAMJU</name>
<comment type="caution">
    <text evidence="1">The sequence shown here is derived from an EMBL/GenBank/DDBJ whole genome shotgun (WGS) entry which is preliminary data.</text>
</comment>
<evidence type="ECO:0000313" key="2">
    <source>
        <dbReference type="Proteomes" id="UP000421425"/>
    </source>
</evidence>
<dbReference type="AlphaFoldDB" id="A0A1E7NVX4"/>
<organism evidence="1 2">
    <name type="scientific">Campylobacter jejuni</name>
    <dbReference type="NCBI Taxonomy" id="197"/>
    <lineage>
        <taxon>Bacteria</taxon>
        <taxon>Pseudomonadati</taxon>
        <taxon>Campylobacterota</taxon>
        <taxon>Epsilonproteobacteria</taxon>
        <taxon>Campylobacterales</taxon>
        <taxon>Campylobacteraceae</taxon>
        <taxon>Campylobacter</taxon>
    </lineage>
</organism>
<sequence>MKAYHTKEQVIIKLSKDEYRKEIKLNKSLKDENKSLKTEISNLENEKIELLKELKDQIEANMKNIKEISSLQNKIYELLYAKERSKLCS</sequence>
<reference evidence="1 2" key="1">
    <citation type="submission" date="2019-10" db="EMBL/GenBank/DDBJ databases">
        <authorList>
            <consortium name="PulseNet: The National Subtyping Network for Foodborne Disease Surveillance"/>
            <person name="Tarr C.L."/>
            <person name="Trees E."/>
            <person name="Katz L.S."/>
            <person name="Carleton-Romer H.A."/>
            <person name="Stroika S."/>
            <person name="Kucerova Z."/>
            <person name="Roache K.F."/>
            <person name="Sabol A.L."/>
            <person name="Besser J."/>
            <person name="Gerner-Smidt P."/>
        </authorList>
    </citation>
    <scope>NUCLEOTIDE SEQUENCE [LARGE SCALE GENOMIC DNA]</scope>
    <source>
        <strain evidence="1 2">PNUSAC012091</strain>
    </source>
</reference>
<proteinExistence type="predicted"/>
<evidence type="ECO:0000313" key="1">
    <source>
        <dbReference type="EMBL" id="ECZ5737926.1"/>
    </source>
</evidence>
<accession>A0A1E7NVX4</accession>
<gene>
    <name evidence="1" type="ORF">F8Y55_04535</name>
</gene>
<dbReference type="Proteomes" id="UP000421425">
    <property type="component" value="Unassembled WGS sequence"/>
</dbReference>